<gene>
    <name evidence="1" type="ORF">ISU10_02425</name>
</gene>
<name>A0A930VJ85_9ACTN</name>
<accession>A0A930VJ85</accession>
<proteinExistence type="predicted"/>
<dbReference type="RefSeq" id="WP_194694776.1">
    <property type="nucleotide sequence ID" value="NZ_JADKPO010000002.1"/>
</dbReference>
<protein>
    <submittedName>
        <fullName evidence="1">Uncharacterized protein</fullName>
    </submittedName>
</protein>
<comment type="caution">
    <text evidence="1">The sequence shown here is derived from an EMBL/GenBank/DDBJ whole genome shotgun (WGS) entry which is preliminary data.</text>
</comment>
<dbReference type="Proteomes" id="UP000660668">
    <property type="component" value="Unassembled WGS sequence"/>
</dbReference>
<dbReference type="EMBL" id="JADKPO010000002">
    <property type="protein sequence ID" value="MBF4766621.1"/>
    <property type="molecule type" value="Genomic_DNA"/>
</dbReference>
<organism evidence="1 2">
    <name type="scientific">Nocardioides agariphilus</name>
    <dbReference type="NCBI Taxonomy" id="433664"/>
    <lineage>
        <taxon>Bacteria</taxon>
        <taxon>Bacillati</taxon>
        <taxon>Actinomycetota</taxon>
        <taxon>Actinomycetes</taxon>
        <taxon>Propionibacteriales</taxon>
        <taxon>Nocardioidaceae</taxon>
        <taxon>Nocardioides</taxon>
    </lineage>
</organism>
<evidence type="ECO:0000313" key="2">
    <source>
        <dbReference type="Proteomes" id="UP000660668"/>
    </source>
</evidence>
<evidence type="ECO:0000313" key="1">
    <source>
        <dbReference type="EMBL" id="MBF4766621.1"/>
    </source>
</evidence>
<keyword evidence="2" id="KW-1185">Reference proteome</keyword>
<reference evidence="1" key="1">
    <citation type="submission" date="2020-11" db="EMBL/GenBank/DDBJ databases">
        <title>Nocardioides cynanchi sp. nov., isolated from soil of rhizosphere of Cynanchum wilfordii.</title>
        <authorList>
            <person name="Lee J.-S."/>
            <person name="Suh M.K."/>
            <person name="Kim J.-S."/>
        </authorList>
    </citation>
    <scope>NUCLEOTIDE SEQUENCE</scope>
    <source>
        <strain evidence="1">KCTC 19276</strain>
    </source>
</reference>
<sequence>MTIQPSDAQPPLVRTATGQRLHIPGCPHVGSALQPATAMGHHALAVCTRCRAELAGQGRTYYATLEDALRALGCNEGTHRLIRDALRVVPFDQVWLPHSESYVALGLDGPGIAWVGKGYAFVKATGAFVELPGYRASRGGRAPLYVRWGATCDRHFVARPITGACDLCDEGPVRSTTLHAYSR</sequence>
<dbReference type="AlphaFoldDB" id="A0A930VJ85"/>